<gene>
    <name evidence="1" type="ORF">F971_01995</name>
</gene>
<name>N8W5L6_9GAMM</name>
<dbReference type="Proteomes" id="UP000013049">
    <property type="component" value="Unassembled WGS sequence"/>
</dbReference>
<dbReference type="EMBL" id="APPC01000017">
    <property type="protein sequence ID" value="ENU92108.1"/>
    <property type="molecule type" value="Genomic_DNA"/>
</dbReference>
<evidence type="ECO:0000313" key="2">
    <source>
        <dbReference type="Proteomes" id="UP000013049"/>
    </source>
</evidence>
<dbReference type="AlphaFoldDB" id="N8W5L6"/>
<protein>
    <submittedName>
        <fullName evidence="1">Uncharacterized protein</fullName>
    </submittedName>
</protein>
<dbReference type="RefSeq" id="WP_004771384.1">
    <property type="nucleotide sequence ID" value="NZ_KB849357.1"/>
</dbReference>
<evidence type="ECO:0000313" key="1">
    <source>
        <dbReference type="EMBL" id="ENU92108.1"/>
    </source>
</evidence>
<dbReference type="eggNOG" id="ENOG5032C7V">
    <property type="taxonomic scope" value="Bacteria"/>
</dbReference>
<proteinExistence type="predicted"/>
<reference evidence="1 2" key="1">
    <citation type="submission" date="2013-02" db="EMBL/GenBank/DDBJ databases">
        <title>The Genome Sequence of Acinetobacter sp. NIPH 758.</title>
        <authorList>
            <consortium name="The Broad Institute Genome Sequencing Platform"/>
            <consortium name="The Broad Institute Genome Sequencing Center for Infectious Disease"/>
            <person name="Cerqueira G."/>
            <person name="Feldgarden M."/>
            <person name="Courvalin P."/>
            <person name="Perichon B."/>
            <person name="Grillot-Courvalin C."/>
            <person name="Clermont D."/>
            <person name="Rocha E."/>
            <person name="Yoon E.-J."/>
            <person name="Nemec A."/>
            <person name="Walker B."/>
            <person name="Young S.K."/>
            <person name="Zeng Q."/>
            <person name="Gargeya S."/>
            <person name="Fitzgerald M."/>
            <person name="Haas B."/>
            <person name="Abouelleil A."/>
            <person name="Alvarado L."/>
            <person name="Arachchi H.M."/>
            <person name="Berlin A.M."/>
            <person name="Chapman S.B."/>
            <person name="Dewar J."/>
            <person name="Goldberg J."/>
            <person name="Griggs A."/>
            <person name="Gujja S."/>
            <person name="Hansen M."/>
            <person name="Howarth C."/>
            <person name="Imamovic A."/>
            <person name="Larimer J."/>
            <person name="McCowan C."/>
            <person name="Murphy C."/>
            <person name="Neiman D."/>
            <person name="Pearson M."/>
            <person name="Priest M."/>
            <person name="Roberts A."/>
            <person name="Saif S."/>
            <person name="Shea T."/>
            <person name="Sisk P."/>
            <person name="Sykes S."/>
            <person name="Wortman J."/>
            <person name="Nusbaum C."/>
            <person name="Birren B."/>
        </authorList>
    </citation>
    <scope>NUCLEOTIDE SEQUENCE [LARGE SCALE GENOMIC DNA]</scope>
    <source>
        <strain evidence="1 2">NIPH 758</strain>
    </source>
</reference>
<sequence>MATAANTPKPVSLEEAELISWFNSQVQNLNYKGRPVEKLNLSYDQKEGYSILLEFGNPVAVEQPA</sequence>
<organism evidence="1 2">
    <name type="scientific">Acinetobacter vivianii</name>
    <dbReference type="NCBI Taxonomy" id="1776742"/>
    <lineage>
        <taxon>Bacteria</taxon>
        <taxon>Pseudomonadati</taxon>
        <taxon>Pseudomonadota</taxon>
        <taxon>Gammaproteobacteria</taxon>
        <taxon>Moraxellales</taxon>
        <taxon>Moraxellaceae</taxon>
        <taxon>Acinetobacter</taxon>
    </lineage>
</organism>
<comment type="caution">
    <text evidence="1">The sequence shown here is derived from an EMBL/GenBank/DDBJ whole genome shotgun (WGS) entry which is preliminary data.</text>
</comment>
<dbReference type="PATRIC" id="fig|1217712.3.peg.1912"/>
<accession>N8W5L6</accession>
<dbReference type="HOGENOM" id="CLU_2839760_0_0_6"/>